<feature type="chain" id="PRO_5003341600" evidence="2">
    <location>
        <begin position="19"/>
        <end position="200"/>
    </location>
</feature>
<dbReference type="GeneTree" id="ENSGT00730000112167"/>
<dbReference type="Proteomes" id="UP000008144">
    <property type="component" value="Unassembled WGS sequence"/>
</dbReference>
<dbReference type="Ensembl" id="ENSCINT00000003782.3">
    <property type="protein sequence ID" value="ENSCINP00000003782.3"/>
    <property type="gene ID" value="ENSCING00000001878.3"/>
</dbReference>
<name>F6SJF7_CIOIN</name>
<dbReference type="HOGENOM" id="CLU_1368977_0_0_1"/>
<feature type="region of interest" description="Disordered" evidence="1">
    <location>
        <begin position="137"/>
        <end position="200"/>
    </location>
</feature>
<feature type="signal peptide" evidence="2">
    <location>
        <begin position="1"/>
        <end position="18"/>
    </location>
</feature>
<reference evidence="3" key="2">
    <citation type="submission" date="2025-08" db="UniProtKB">
        <authorList>
            <consortium name="Ensembl"/>
        </authorList>
    </citation>
    <scope>IDENTIFICATION</scope>
</reference>
<keyword evidence="2" id="KW-0732">Signal</keyword>
<evidence type="ECO:0000313" key="4">
    <source>
        <dbReference type="Proteomes" id="UP000008144"/>
    </source>
</evidence>
<sequence>MTLVFLTFLVIFTFNADALTCKRGYDITDTSSEFFFPRKVDSRIVTCSGGEDACMRSEVTGGLASFIRLQASGVGYSCRSRASCVGIVDRCANIAISYLGRANQILKAADLSQCEIGCCFTDNCNAYAISTWPATTTTTTTTTAPTTTTQPTTTETTTTRATTSTTTTPTTTTTTPPTTQPTTTETTTPTTTTTPPTRPQ</sequence>
<organism evidence="3 4">
    <name type="scientific">Ciona intestinalis</name>
    <name type="common">Transparent sea squirt</name>
    <name type="synonym">Ascidia intestinalis</name>
    <dbReference type="NCBI Taxonomy" id="7719"/>
    <lineage>
        <taxon>Eukaryota</taxon>
        <taxon>Metazoa</taxon>
        <taxon>Chordata</taxon>
        <taxon>Tunicata</taxon>
        <taxon>Ascidiacea</taxon>
        <taxon>Phlebobranchia</taxon>
        <taxon>Cionidae</taxon>
        <taxon>Ciona</taxon>
    </lineage>
</organism>
<accession>F6SJF7</accession>
<protein>
    <submittedName>
        <fullName evidence="3">Uncharacterized protein</fullName>
    </submittedName>
</protein>
<dbReference type="AlphaFoldDB" id="F6SJF7"/>
<reference evidence="3" key="3">
    <citation type="submission" date="2025-09" db="UniProtKB">
        <authorList>
            <consortium name="Ensembl"/>
        </authorList>
    </citation>
    <scope>IDENTIFICATION</scope>
</reference>
<proteinExistence type="predicted"/>
<evidence type="ECO:0000256" key="2">
    <source>
        <dbReference type="SAM" id="SignalP"/>
    </source>
</evidence>
<dbReference type="InParanoid" id="F6SJF7"/>
<evidence type="ECO:0000313" key="3">
    <source>
        <dbReference type="Ensembl" id="ENSCINP00000003782.3"/>
    </source>
</evidence>
<keyword evidence="4" id="KW-1185">Reference proteome</keyword>
<reference evidence="4" key="1">
    <citation type="journal article" date="2002" name="Science">
        <title>The draft genome of Ciona intestinalis: insights into chordate and vertebrate origins.</title>
        <authorList>
            <person name="Dehal P."/>
            <person name="Satou Y."/>
            <person name="Campbell R.K."/>
            <person name="Chapman J."/>
            <person name="Degnan B."/>
            <person name="De Tomaso A."/>
            <person name="Davidson B."/>
            <person name="Di Gregorio A."/>
            <person name="Gelpke M."/>
            <person name="Goodstein D.M."/>
            <person name="Harafuji N."/>
            <person name="Hastings K.E."/>
            <person name="Ho I."/>
            <person name="Hotta K."/>
            <person name="Huang W."/>
            <person name="Kawashima T."/>
            <person name="Lemaire P."/>
            <person name="Martinez D."/>
            <person name="Meinertzhagen I.A."/>
            <person name="Necula S."/>
            <person name="Nonaka M."/>
            <person name="Putnam N."/>
            <person name="Rash S."/>
            <person name="Saiga H."/>
            <person name="Satake M."/>
            <person name="Terry A."/>
            <person name="Yamada L."/>
            <person name="Wang H.G."/>
            <person name="Awazu S."/>
            <person name="Azumi K."/>
            <person name="Boore J."/>
            <person name="Branno M."/>
            <person name="Chin-Bow S."/>
            <person name="DeSantis R."/>
            <person name="Doyle S."/>
            <person name="Francino P."/>
            <person name="Keys D.N."/>
            <person name="Haga S."/>
            <person name="Hayashi H."/>
            <person name="Hino K."/>
            <person name="Imai K.S."/>
            <person name="Inaba K."/>
            <person name="Kano S."/>
            <person name="Kobayashi K."/>
            <person name="Kobayashi M."/>
            <person name="Lee B.I."/>
            <person name="Makabe K.W."/>
            <person name="Manohar C."/>
            <person name="Matassi G."/>
            <person name="Medina M."/>
            <person name="Mochizuki Y."/>
            <person name="Mount S."/>
            <person name="Morishita T."/>
            <person name="Miura S."/>
            <person name="Nakayama A."/>
            <person name="Nishizaka S."/>
            <person name="Nomoto H."/>
            <person name="Ohta F."/>
            <person name="Oishi K."/>
            <person name="Rigoutsos I."/>
            <person name="Sano M."/>
            <person name="Sasaki A."/>
            <person name="Sasakura Y."/>
            <person name="Shoguchi E."/>
            <person name="Shin-i T."/>
            <person name="Spagnuolo A."/>
            <person name="Stainier D."/>
            <person name="Suzuki M.M."/>
            <person name="Tassy O."/>
            <person name="Takatori N."/>
            <person name="Tokuoka M."/>
            <person name="Yagi K."/>
            <person name="Yoshizaki F."/>
            <person name="Wada S."/>
            <person name="Zhang C."/>
            <person name="Hyatt P.D."/>
            <person name="Larimer F."/>
            <person name="Detter C."/>
            <person name="Doggett N."/>
            <person name="Glavina T."/>
            <person name="Hawkins T."/>
            <person name="Richardson P."/>
            <person name="Lucas S."/>
            <person name="Kohara Y."/>
            <person name="Levine M."/>
            <person name="Satoh N."/>
            <person name="Rokhsar D.S."/>
        </authorList>
    </citation>
    <scope>NUCLEOTIDE SEQUENCE [LARGE SCALE GENOMIC DNA]</scope>
</reference>
<evidence type="ECO:0000256" key="1">
    <source>
        <dbReference type="SAM" id="MobiDB-lite"/>
    </source>
</evidence>